<evidence type="ECO:0000256" key="7">
    <source>
        <dbReference type="SAM" id="Phobius"/>
    </source>
</evidence>
<comment type="subcellular location">
    <subcellularLocation>
        <location evidence="1">Cell membrane</location>
        <topology evidence="1">Multi-pass membrane protein</topology>
    </subcellularLocation>
</comment>
<accession>H1Y2U1</accession>
<dbReference type="GO" id="GO:0005886">
    <property type="term" value="C:plasma membrane"/>
    <property type="evidence" value="ECO:0007669"/>
    <property type="project" value="UniProtKB-SubCell"/>
</dbReference>
<dbReference type="STRING" id="714943.Mucpa_4179"/>
<reference evidence="9" key="1">
    <citation type="submission" date="2011-09" db="EMBL/GenBank/DDBJ databases">
        <title>The permanent draft genome of Mucilaginibacter paludis DSM 18603.</title>
        <authorList>
            <consortium name="US DOE Joint Genome Institute (JGI-PGF)"/>
            <person name="Lucas S."/>
            <person name="Han J."/>
            <person name="Lapidus A."/>
            <person name="Bruce D."/>
            <person name="Goodwin L."/>
            <person name="Pitluck S."/>
            <person name="Peters L."/>
            <person name="Kyrpides N."/>
            <person name="Mavromatis K."/>
            <person name="Ivanova N."/>
            <person name="Mikhailova N."/>
            <person name="Held B."/>
            <person name="Detter J.C."/>
            <person name="Tapia R."/>
            <person name="Han C."/>
            <person name="Land M."/>
            <person name="Hauser L."/>
            <person name="Markowitz V."/>
            <person name="Cheng J.-F."/>
            <person name="Hugenholtz P."/>
            <person name="Woyke T."/>
            <person name="Wu D."/>
            <person name="Tindall B."/>
            <person name="Brambilla E."/>
            <person name="Klenk H.-P."/>
            <person name="Eisen J.A."/>
        </authorList>
    </citation>
    <scope>NUCLEOTIDE SEQUENCE [LARGE SCALE GENOMIC DNA]</scope>
    <source>
        <strain evidence="9">DSM 18603</strain>
    </source>
</reference>
<proteinExistence type="predicted"/>
<evidence type="ECO:0000256" key="4">
    <source>
        <dbReference type="ARBA" id="ARBA00022692"/>
    </source>
</evidence>
<keyword evidence="10" id="KW-1185">Reference proteome</keyword>
<keyword evidence="3" id="KW-1003">Cell membrane</keyword>
<feature type="transmembrane region" description="Helical" evidence="7">
    <location>
        <begin position="113"/>
        <end position="137"/>
    </location>
</feature>
<evidence type="ECO:0000313" key="9">
    <source>
        <dbReference type="EMBL" id="EHQ28270.1"/>
    </source>
</evidence>
<evidence type="ECO:0000259" key="8">
    <source>
        <dbReference type="PROSITE" id="PS50850"/>
    </source>
</evidence>
<evidence type="ECO:0000256" key="6">
    <source>
        <dbReference type="ARBA" id="ARBA00023136"/>
    </source>
</evidence>
<sequence length="425" mass="46741">MEEGEQVSTKKDPFAALRYSEFRSYLGMRFFFTFAYQMQAVIIGYYIYQQTKDAFALGMIGLVEAIPSIGIALYGGYVADKSEKKKLLIKIFAVMWVCSTVMLLVTLPQAHQYVSSSLALIIIYLMIFCIGLARGFYGPTAFSVMTHIIPRELYPNSSTWNSSAYQTASVIGPMVGGLIFAYAGITSTFVVVVVFITIALIAISLLKRHPAEYVPKESIYHSLSEGINFVFKTRMMLGALSLDLFSVLFGGVVAVLPIFANDILKVGAEGFGLMRSIDSIGAVLTMLVMTRYSPMGKPWRNLLIAVTGFGISIICFGLSRSFYWSLFFLFTLGAFDSISVLIRSTIMQVLTPDKMRGRVSAVNSMFIGSSNEIGAFESGLTAKYMGAIPSVLFGGSMTLIVVVTTWLKTRKLVPLTLDEINAPKD</sequence>
<dbReference type="Gene3D" id="1.20.1250.20">
    <property type="entry name" value="MFS general substrate transporter like domains"/>
    <property type="match status" value="2"/>
</dbReference>
<evidence type="ECO:0000256" key="2">
    <source>
        <dbReference type="ARBA" id="ARBA00022448"/>
    </source>
</evidence>
<evidence type="ECO:0000313" key="10">
    <source>
        <dbReference type="Proteomes" id="UP000002774"/>
    </source>
</evidence>
<dbReference type="RefSeq" id="WP_008509021.1">
    <property type="nucleotide sequence ID" value="NZ_CM001403.1"/>
</dbReference>
<evidence type="ECO:0000256" key="1">
    <source>
        <dbReference type="ARBA" id="ARBA00004651"/>
    </source>
</evidence>
<keyword evidence="6 7" id="KW-0472">Membrane</keyword>
<feature type="transmembrane region" description="Helical" evidence="7">
    <location>
        <begin position="54"/>
        <end position="75"/>
    </location>
</feature>
<name>H1Y2U1_9SPHI</name>
<evidence type="ECO:0000256" key="5">
    <source>
        <dbReference type="ARBA" id="ARBA00022989"/>
    </source>
</evidence>
<dbReference type="PROSITE" id="PS50850">
    <property type="entry name" value="MFS"/>
    <property type="match status" value="1"/>
</dbReference>
<feature type="transmembrane region" description="Helical" evidence="7">
    <location>
        <begin position="26"/>
        <end position="48"/>
    </location>
</feature>
<dbReference type="CDD" id="cd06173">
    <property type="entry name" value="MFS_MefA_like"/>
    <property type="match status" value="1"/>
</dbReference>
<keyword evidence="4 7" id="KW-0812">Transmembrane</keyword>
<keyword evidence="5 7" id="KW-1133">Transmembrane helix</keyword>
<dbReference type="SUPFAM" id="SSF103473">
    <property type="entry name" value="MFS general substrate transporter"/>
    <property type="match status" value="1"/>
</dbReference>
<keyword evidence="2" id="KW-0813">Transport</keyword>
<feature type="transmembrane region" description="Helical" evidence="7">
    <location>
        <begin position="387"/>
        <end position="407"/>
    </location>
</feature>
<feature type="transmembrane region" description="Helical" evidence="7">
    <location>
        <begin position="302"/>
        <end position="319"/>
    </location>
</feature>
<dbReference type="Proteomes" id="UP000002774">
    <property type="component" value="Chromosome"/>
</dbReference>
<dbReference type="AlphaFoldDB" id="H1Y2U1"/>
<dbReference type="GO" id="GO:0022857">
    <property type="term" value="F:transmembrane transporter activity"/>
    <property type="evidence" value="ECO:0007669"/>
    <property type="project" value="InterPro"/>
</dbReference>
<dbReference type="InterPro" id="IPR010290">
    <property type="entry name" value="TM_effector"/>
</dbReference>
<evidence type="ECO:0000256" key="3">
    <source>
        <dbReference type="ARBA" id="ARBA00022475"/>
    </source>
</evidence>
<dbReference type="OrthoDB" id="7283966at2"/>
<dbReference type="EMBL" id="CM001403">
    <property type="protein sequence ID" value="EHQ28270.1"/>
    <property type="molecule type" value="Genomic_DNA"/>
</dbReference>
<dbReference type="eggNOG" id="COG2814">
    <property type="taxonomic scope" value="Bacteria"/>
</dbReference>
<dbReference type="InterPro" id="IPR036259">
    <property type="entry name" value="MFS_trans_sf"/>
</dbReference>
<feature type="domain" description="Major facilitator superfamily (MFS) profile" evidence="8">
    <location>
        <begin position="1"/>
        <end position="211"/>
    </location>
</feature>
<dbReference type="HOGENOM" id="CLU_034180_11_0_10"/>
<dbReference type="InterPro" id="IPR020846">
    <property type="entry name" value="MFS_dom"/>
</dbReference>
<dbReference type="PANTHER" id="PTHR23513:SF9">
    <property type="entry name" value="ENTEROBACTIN EXPORTER ENTS"/>
    <property type="match status" value="1"/>
</dbReference>
<dbReference type="Pfam" id="PF05977">
    <property type="entry name" value="MFS_3"/>
    <property type="match status" value="1"/>
</dbReference>
<feature type="transmembrane region" description="Helical" evidence="7">
    <location>
        <begin position="189"/>
        <end position="206"/>
    </location>
</feature>
<gene>
    <name evidence="9" type="ORF">Mucpa_4179</name>
</gene>
<feature type="transmembrane region" description="Helical" evidence="7">
    <location>
        <begin position="325"/>
        <end position="346"/>
    </location>
</feature>
<feature type="transmembrane region" description="Helical" evidence="7">
    <location>
        <begin position="87"/>
        <end position="107"/>
    </location>
</feature>
<protein>
    <submittedName>
        <fullName evidence="9">Major facilitator superfamily MFS_1</fullName>
    </submittedName>
</protein>
<organism evidence="9 10">
    <name type="scientific">Mucilaginibacter paludis DSM 18603</name>
    <dbReference type="NCBI Taxonomy" id="714943"/>
    <lineage>
        <taxon>Bacteria</taxon>
        <taxon>Pseudomonadati</taxon>
        <taxon>Bacteroidota</taxon>
        <taxon>Sphingobacteriia</taxon>
        <taxon>Sphingobacteriales</taxon>
        <taxon>Sphingobacteriaceae</taxon>
        <taxon>Mucilaginibacter</taxon>
    </lineage>
</organism>
<dbReference type="PANTHER" id="PTHR23513">
    <property type="entry name" value="INTEGRAL MEMBRANE EFFLUX PROTEIN-RELATED"/>
    <property type="match status" value="1"/>
</dbReference>
<feature type="transmembrane region" description="Helical" evidence="7">
    <location>
        <begin position="237"/>
        <end position="260"/>
    </location>
</feature>